<reference evidence="1 2" key="1">
    <citation type="submission" date="2017-08" db="EMBL/GenBank/DDBJ databases">
        <title>Genomic and metabolic characterisation of spoilage-associated Pseudomonas species.</title>
        <authorList>
            <person name="Stanborough T."/>
            <person name="Fegan N."/>
            <person name="Powell S.M."/>
            <person name="Singh T."/>
            <person name="Tamplin M.L."/>
            <person name="Chandry P.S."/>
        </authorList>
    </citation>
    <scope>NUCLEOTIDE SEQUENCE [LARGE SCALE GENOMIC DNA]</scope>
    <source>
        <strain evidence="1 2">F1801</strain>
    </source>
</reference>
<dbReference type="SUPFAM" id="SSF48452">
    <property type="entry name" value="TPR-like"/>
    <property type="match status" value="1"/>
</dbReference>
<dbReference type="Proteomes" id="UP000215861">
    <property type="component" value="Unassembled WGS sequence"/>
</dbReference>
<gene>
    <name evidence="1" type="ORF">CJU81_21690</name>
</gene>
<dbReference type="EMBL" id="NQKQ01000033">
    <property type="protein sequence ID" value="PAA05922.1"/>
    <property type="molecule type" value="Genomic_DNA"/>
</dbReference>
<comment type="caution">
    <text evidence="1">The sequence shown here is derived from an EMBL/GenBank/DDBJ whole genome shotgun (WGS) entry which is preliminary data.</text>
</comment>
<sequence length="297" mass="32831">MSSLQRALDVHDEAPELAAVLLKTIIFNDLDDKQKNDFIWLVNHVVGELLSDWASAFDLLLSNRWECSAIYFKFLACTAYCSARPVHAFAAEREYAELAGISLVEAKVLVGLLCVQSLQGSVDIAQSISVLEGYVALLGLPSSSPVGKGAAAALNNIISKLIDDPRLQDDEQSQQKVIIDAAVACERLWMQFGTWLNHERSLYLCALTFNRFAQWQRALDVADKALAIIESNGVEDVDRAFLLLEVSKAYQGQGNREKVVEALHAADQIARDFDSQLSLWFLDVRSRLKVADFVAAG</sequence>
<name>A0A267A2E3_PSEFR</name>
<proteinExistence type="predicted"/>
<dbReference type="OrthoDB" id="5885326at2"/>
<evidence type="ECO:0000313" key="1">
    <source>
        <dbReference type="EMBL" id="PAA05922.1"/>
    </source>
</evidence>
<accession>A0A267A2E3</accession>
<protein>
    <submittedName>
        <fullName evidence="1">Uncharacterized protein</fullName>
    </submittedName>
</protein>
<evidence type="ECO:0000313" key="2">
    <source>
        <dbReference type="Proteomes" id="UP000215861"/>
    </source>
</evidence>
<dbReference type="RefSeq" id="WP_095038193.1">
    <property type="nucleotide sequence ID" value="NZ_NQKQ01000033.1"/>
</dbReference>
<dbReference type="AlphaFoldDB" id="A0A267A2E3"/>
<dbReference type="InterPro" id="IPR011990">
    <property type="entry name" value="TPR-like_helical_dom_sf"/>
</dbReference>
<organism evidence="1 2">
    <name type="scientific">Pseudomonas fragi</name>
    <dbReference type="NCBI Taxonomy" id="296"/>
    <lineage>
        <taxon>Bacteria</taxon>
        <taxon>Pseudomonadati</taxon>
        <taxon>Pseudomonadota</taxon>
        <taxon>Gammaproteobacteria</taxon>
        <taxon>Pseudomonadales</taxon>
        <taxon>Pseudomonadaceae</taxon>
        <taxon>Pseudomonas</taxon>
    </lineage>
</organism>